<gene>
    <name evidence="4" type="ORF">Tco_0725567</name>
</gene>
<dbReference type="GO" id="GO:0003964">
    <property type="term" value="F:RNA-directed DNA polymerase activity"/>
    <property type="evidence" value="ECO:0007669"/>
    <property type="project" value="UniProtKB-KW"/>
</dbReference>
<comment type="caution">
    <text evidence="4">The sequence shown here is derived from an EMBL/GenBank/DDBJ whole genome shotgun (WGS) entry which is preliminary data.</text>
</comment>
<keyword evidence="5" id="KW-1185">Reference proteome</keyword>
<dbReference type="Proteomes" id="UP001151760">
    <property type="component" value="Unassembled WGS sequence"/>
</dbReference>
<organism evidence="4 5">
    <name type="scientific">Tanacetum coccineum</name>
    <dbReference type="NCBI Taxonomy" id="301880"/>
    <lineage>
        <taxon>Eukaryota</taxon>
        <taxon>Viridiplantae</taxon>
        <taxon>Streptophyta</taxon>
        <taxon>Embryophyta</taxon>
        <taxon>Tracheophyta</taxon>
        <taxon>Spermatophyta</taxon>
        <taxon>Magnoliopsida</taxon>
        <taxon>eudicotyledons</taxon>
        <taxon>Gunneridae</taxon>
        <taxon>Pentapetalae</taxon>
        <taxon>asterids</taxon>
        <taxon>campanulids</taxon>
        <taxon>Asterales</taxon>
        <taxon>Asteraceae</taxon>
        <taxon>Asteroideae</taxon>
        <taxon>Anthemideae</taxon>
        <taxon>Anthemidinae</taxon>
        <taxon>Tanacetum</taxon>
    </lineage>
</organism>
<dbReference type="Pfam" id="PF09331">
    <property type="entry name" value="DUF1985"/>
    <property type="match status" value="1"/>
</dbReference>
<dbReference type="PANTHER" id="PTHR48449:SF1">
    <property type="entry name" value="DUF1985 DOMAIN-CONTAINING PROTEIN"/>
    <property type="match status" value="1"/>
</dbReference>
<evidence type="ECO:0000259" key="3">
    <source>
        <dbReference type="Pfam" id="PF09331"/>
    </source>
</evidence>
<feature type="domain" description="Transposase (putative) gypsy type" evidence="2">
    <location>
        <begin position="503"/>
        <end position="564"/>
    </location>
</feature>
<dbReference type="Pfam" id="PF04195">
    <property type="entry name" value="Transposase_28"/>
    <property type="match status" value="1"/>
</dbReference>
<feature type="region of interest" description="Disordered" evidence="1">
    <location>
        <begin position="732"/>
        <end position="751"/>
    </location>
</feature>
<reference evidence="4" key="1">
    <citation type="journal article" date="2022" name="Int. J. Mol. Sci.">
        <title>Draft Genome of Tanacetum Coccineum: Genomic Comparison of Closely Related Tanacetum-Family Plants.</title>
        <authorList>
            <person name="Yamashiro T."/>
            <person name="Shiraishi A."/>
            <person name="Nakayama K."/>
            <person name="Satake H."/>
        </authorList>
    </citation>
    <scope>NUCLEOTIDE SEQUENCE</scope>
</reference>
<dbReference type="PANTHER" id="PTHR48449">
    <property type="entry name" value="DUF1985 DOMAIN-CONTAINING PROTEIN"/>
    <property type="match status" value="1"/>
</dbReference>
<sequence length="967" mass="109287">DPSVALTLRKSLKDDTEVVSFTYTINGHEIQFGMEEFCLIRGLRFGVEFSDDYLHSPLDFRRRVWESRVDGSNIIGKMLINKIHSEEFYSLRDEDVVAVCLLAVLHMVLLGQEPKNNVPNWWLRLVDNPNMWEKYPWGSYIWPKLYVQLKDANVKRWKRFYASRRDPLRRPAKYTLSGFTWAFKGAEPIRRLRADAFEAKAEWWVSSRAFFDGHICEPPQIPTAVSNDLYQRVAEHNRLIKELQQQNVDQYKIMNSMNKNFKEGLNASSMPGPMKAPFEVREHFGLSDLSGFQNTECGPQLFTTQASGSFLEGTHTTPTYPRTPHIGTPMSQPGFASCSSRYLPSHPGTPYVGTPLALQGFAPFSSNYQAGPSHSRDVFGVFRRRPTAKGVGLRVADSRTGNHPEDDFTPLETIQRLYSVFGRRSHLGFERETSSPKERVHSLFSSMDSKFVIASQTCSLTKEQLTQFVQDFDIPQDVKIVLPKRSQTIFDAPLGYVGLYTHHFSLFNLRLPIPSFICEVLNYFKVHISRFNPFGMVKLTTFSIMCKAYGSEPTVNLLHSFLNLGHAGDWLTLSNRGSADVPIALLKTITHLANWKGVFFYIENKIIPLDYPELLLESNKFNKKSFGDKVPLHPELDPLYDQIATYPCRVRTFPDPILYLAGLKTSWKHSPKEPVIYYRGKEIDGEFKFLPEGYIDDNQGSPSSKSVNNEASTIDAKPLTSIHPSDFVEDVVDSDDASAGDNENPLVGTSLPPLHEASKILRSFGKRKLPSRVGDSLLKVQKIAPQASKVGGEASNPLDVDSDADIHALYDAIRARELDKDRAYADLERRCNEALLDLDKNPLVADMRTEIEALQGREMDALNQDRASVVAKVVPDAAIKLIRSDEMGMLVAKLVKASIIYGRCVTFEEVAKLKEPFSMEKMVGYRPTSKQEYDQAGDDLANASYPFLSKYVNDPYASLEQLLSNKT</sequence>
<evidence type="ECO:0000259" key="2">
    <source>
        <dbReference type="Pfam" id="PF04195"/>
    </source>
</evidence>
<protein>
    <submittedName>
        <fullName evidence="4">RNA-directed DNA polymerase, eukaryota</fullName>
    </submittedName>
</protein>
<feature type="domain" description="DUF1985" evidence="3">
    <location>
        <begin position="23"/>
        <end position="140"/>
    </location>
</feature>
<evidence type="ECO:0000313" key="5">
    <source>
        <dbReference type="Proteomes" id="UP001151760"/>
    </source>
</evidence>
<keyword evidence="4" id="KW-0808">Transferase</keyword>
<proteinExistence type="predicted"/>
<dbReference type="EMBL" id="BQNB010010322">
    <property type="protein sequence ID" value="GJS75686.1"/>
    <property type="molecule type" value="Genomic_DNA"/>
</dbReference>
<dbReference type="InterPro" id="IPR015410">
    <property type="entry name" value="DUF1985"/>
</dbReference>
<keyword evidence="4" id="KW-0548">Nucleotidyltransferase</keyword>
<reference evidence="4" key="2">
    <citation type="submission" date="2022-01" db="EMBL/GenBank/DDBJ databases">
        <authorList>
            <person name="Yamashiro T."/>
            <person name="Shiraishi A."/>
            <person name="Satake H."/>
            <person name="Nakayama K."/>
        </authorList>
    </citation>
    <scope>NUCLEOTIDE SEQUENCE</scope>
</reference>
<keyword evidence="4" id="KW-0695">RNA-directed DNA polymerase</keyword>
<evidence type="ECO:0000313" key="4">
    <source>
        <dbReference type="EMBL" id="GJS75686.1"/>
    </source>
</evidence>
<evidence type="ECO:0000256" key="1">
    <source>
        <dbReference type="SAM" id="MobiDB-lite"/>
    </source>
</evidence>
<name>A0ABQ4YE38_9ASTR</name>
<accession>A0ABQ4YE38</accession>
<dbReference type="InterPro" id="IPR007321">
    <property type="entry name" value="Transposase_28"/>
</dbReference>
<feature type="non-terminal residue" evidence="4">
    <location>
        <position position="1"/>
    </location>
</feature>